<accession>A0ABS8S8I3</accession>
<proteinExistence type="predicted"/>
<reference evidence="1 2" key="1">
    <citation type="journal article" date="2021" name="BMC Genomics">
        <title>Datura genome reveals duplications of psychoactive alkaloid biosynthetic genes and high mutation rate following tissue culture.</title>
        <authorList>
            <person name="Rajewski A."/>
            <person name="Carter-House D."/>
            <person name="Stajich J."/>
            <person name="Litt A."/>
        </authorList>
    </citation>
    <scope>NUCLEOTIDE SEQUENCE [LARGE SCALE GENOMIC DNA]</scope>
    <source>
        <strain evidence="1">AR-01</strain>
    </source>
</reference>
<organism evidence="1 2">
    <name type="scientific">Datura stramonium</name>
    <name type="common">Jimsonweed</name>
    <name type="synonym">Common thornapple</name>
    <dbReference type="NCBI Taxonomy" id="4076"/>
    <lineage>
        <taxon>Eukaryota</taxon>
        <taxon>Viridiplantae</taxon>
        <taxon>Streptophyta</taxon>
        <taxon>Embryophyta</taxon>
        <taxon>Tracheophyta</taxon>
        <taxon>Spermatophyta</taxon>
        <taxon>Magnoliopsida</taxon>
        <taxon>eudicotyledons</taxon>
        <taxon>Gunneridae</taxon>
        <taxon>Pentapetalae</taxon>
        <taxon>asterids</taxon>
        <taxon>lamiids</taxon>
        <taxon>Solanales</taxon>
        <taxon>Solanaceae</taxon>
        <taxon>Solanoideae</taxon>
        <taxon>Datureae</taxon>
        <taxon>Datura</taxon>
    </lineage>
</organism>
<evidence type="ECO:0000313" key="2">
    <source>
        <dbReference type="Proteomes" id="UP000823775"/>
    </source>
</evidence>
<dbReference type="Proteomes" id="UP000823775">
    <property type="component" value="Unassembled WGS sequence"/>
</dbReference>
<keyword evidence="2" id="KW-1185">Reference proteome</keyword>
<comment type="caution">
    <text evidence="1">The sequence shown here is derived from an EMBL/GenBank/DDBJ whole genome shotgun (WGS) entry which is preliminary data.</text>
</comment>
<sequence>SDARCQLVIAEAIEGPRIDSGNAVGWTLCSTEVADARYRLVIAEVVDGPRVDSGADQQLDRVLAR</sequence>
<feature type="non-terminal residue" evidence="1">
    <location>
        <position position="1"/>
    </location>
</feature>
<protein>
    <submittedName>
        <fullName evidence="1">Uncharacterized protein</fullName>
    </submittedName>
</protein>
<gene>
    <name evidence="1" type="ORF">HAX54_027062</name>
</gene>
<dbReference type="EMBL" id="JACEIK010000329">
    <property type="protein sequence ID" value="MCD7455121.1"/>
    <property type="molecule type" value="Genomic_DNA"/>
</dbReference>
<evidence type="ECO:0000313" key="1">
    <source>
        <dbReference type="EMBL" id="MCD7455121.1"/>
    </source>
</evidence>
<name>A0ABS8S8I3_DATST</name>